<dbReference type="EMBL" id="QICQ01000012">
    <property type="protein sequence ID" value="PXV81146.1"/>
    <property type="molecule type" value="Genomic_DNA"/>
</dbReference>
<evidence type="ECO:0000313" key="2">
    <source>
        <dbReference type="Proteomes" id="UP000247780"/>
    </source>
</evidence>
<dbReference type="Proteomes" id="UP000247780">
    <property type="component" value="Unassembled WGS sequence"/>
</dbReference>
<proteinExistence type="predicted"/>
<organism evidence="1 2">
    <name type="scientific">Nitrosomonas eutropha</name>
    <dbReference type="NCBI Taxonomy" id="916"/>
    <lineage>
        <taxon>Bacteria</taxon>
        <taxon>Pseudomonadati</taxon>
        <taxon>Pseudomonadota</taxon>
        <taxon>Betaproteobacteria</taxon>
        <taxon>Nitrosomonadales</taxon>
        <taxon>Nitrosomonadaceae</taxon>
        <taxon>Nitrosomonas</taxon>
    </lineage>
</organism>
<accession>A0ABX5M718</accession>
<keyword evidence="2" id="KW-1185">Reference proteome</keyword>
<sequence length="67" mass="7624">MPKISGMSCRPVFAWINYYALLLQWIVANESLRQLRSAAIAEPVTLSVRIIKMNSLIFIAITFLQLV</sequence>
<evidence type="ECO:0000313" key="1">
    <source>
        <dbReference type="EMBL" id="PXV81146.1"/>
    </source>
</evidence>
<protein>
    <submittedName>
        <fullName evidence="1">Uncharacterized protein</fullName>
    </submittedName>
</protein>
<gene>
    <name evidence="1" type="ORF">C8R14_11222</name>
</gene>
<reference evidence="1 2" key="1">
    <citation type="submission" date="2018-04" db="EMBL/GenBank/DDBJ databases">
        <title>Active sludge and wastewater microbial communities from Klosterneuburg, Austria.</title>
        <authorList>
            <person name="Wagner M."/>
        </authorList>
    </citation>
    <scope>NUCLEOTIDE SEQUENCE [LARGE SCALE GENOMIC DNA]</scope>
    <source>
        <strain evidence="1 2">Nm 57</strain>
    </source>
</reference>
<comment type="caution">
    <text evidence="1">The sequence shown here is derived from an EMBL/GenBank/DDBJ whole genome shotgun (WGS) entry which is preliminary data.</text>
</comment>
<name>A0ABX5M718_9PROT</name>